<gene>
    <name evidence="2" type="ORF">CLV78_101231</name>
</gene>
<dbReference type="SUPFAM" id="SSF56112">
    <property type="entry name" value="Protein kinase-like (PK-like)"/>
    <property type="match status" value="1"/>
</dbReference>
<name>A0A2T0RY99_9RHOB</name>
<dbReference type="RefSeq" id="WP_146136616.1">
    <property type="nucleotide sequence ID" value="NZ_PVTD01000001.1"/>
</dbReference>
<evidence type="ECO:0000313" key="2">
    <source>
        <dbReference type="EMBL" id="PRY26137.1"/>
    </source>
</evidence>
<organism evidence="2 3">
    <name type="scientific">Aliiruegeria haliotis</name>
    <dbReference type="NCBI Taxonomy" id="1280846"/>
    <lineage>
        <taxon>Bacteria</taxon>
        <taxon>Pseudomonadati</taxon>
        <taxon>Pseudomonadota</taxon>
        <taxon>Alphaproteobacteria</taxon>
        <taxon>Rhodobacterales</taxon>
        <taxon>Roseobacteraceae</taxon>
        <taxon>Aliiruegeria</taxon>
    </lineage>
</organism>
<proteinExistence type="predicted"/>
<dbReference type="InterPro" id="IPR011009">
    <property type="entry name" value="Kinase-like_dom_sf"/>
</dbReference>
<reference evidence="2 3" key="1">
    <citation type="submission" date="2018-03" db="EMBL/GenBank/DDBJ databases">
        <title>Genomic Encyclopedia of Archaeal and Bacterial Type Strains, Phase II (KMG-II): from individual species to whole genera.</title>
        <authorList>
            <person name="Goeker M."/>
        </authorList>
    </citation>
    <scope>NUCLEOTIDE SEQUENCE [LARGE SCALE GENOMIC DNA]</scope>
    <source>
        <strain evidence="2 3">DSM 29328</strain>
    </source>
</reference>
<evidence type="ECO:0000259" key="1">
    <source>
        <dbReference type="Pfam" id="PF01636"/>
    </source>
</evidence>
<dbReference type="Proteomes" id="UP000239480">
    <property type="component" value="Unassembled WGS sequence"/>
</dbReference>
<sequence>MSGTLNGRAVVFKWITGEDAADHVRAQQEEAEALFPRMANGPFRVPEPLAFLSGEGLSVMAFAPGRRLSDLVRKAGAAERARLLVLAGGWHRCHTAERRRGAAFGVRYWLRQREVALPKFADGTDRKLARGIQQKLEALAPALRGVPITQARIHGDLTALNLLVDGDVICGVDLQSRAWWPLAKDAARFLVQLTATCPAADGPRLHGIAQADMEAFRASGVLEAEPAHLLPCFIGIELAARLQSPTLAAAPRARTQALARAYLS</sequence>
<keyword evidence="2" id="KW-0808">Transferase</keyword>
<accession>A0A2T0RY99</accession>
<dbReference type="AlphaFoldDB" id="A0A2T0RY99"/>
<dbReference type="OrthoDB" id="7817715at2"/>
<dbReference type="GO" id="GO:0016740">
    <property type="term" value="F:transferase activity"/>
    <property type="evidence" value="ECO:0007669"/>
    <property type="project" value="UniProtKB-KW"/>
</dbReference>
<dbReference type="EMBL" id="PVTD01000001">
    <property type="protein sequence ID" value="PRY26137.1"/>
    <property type="molecule type" value="Genomic_DNA"/>
</dbReference>
<evidence type="ECO:0000313" key="3">
    <source>
        <dbReference type="Proteomes" id="UP000239480"/>
    </source>
</evidence>
<keyword evidence="3" id="KW-1185">Reference proteome</keyword>
<dbReference type="Pfam" id="PF01636">
    <property type="entry name" value="APH"/>
    <property type="match status" value="1"/>
</dbReference>
<feature type="domain" description="Aminoglycoside phosphotransferase" evidence="1">
    <location>
        <begin position="23"/>
        <end position="209"/>
    </location>
</feature>
<protein>
    <submittedName>
        <fullName evidence="2">Phosphotransferase family enzyme</fullName>
    </submittedName>
</protein>
<dbReference type="InterPro" id="IPR002575">
    <property type="entry name" value="Aminoglycoside_PTrfase"/>
</dbReference>
<comment type="caution">
    <text evidence="2">The sequence shown here is derived from an EMBL/GenBank/DDBJ whole genome shotgun (WGS) entry which is preliminary data.</text>
</comment>